<reference evidence="2 3" key="1">
    <citation type="journal article" date="2009" name="Nature">
        <title>The Sorghum bicolor genome and the diversification of grasses.</title>
        <authorList>
            <person name="Paterson A.H."/>
            <person name="Bowers J.E."/>
            <person name="Bruggmann R."/>
            <person name="Dubchak I."/>
            <person name="Grimwood J."/>
            <person name="Gundlach H."/>
            <person name="Haberer G."/>
            <person name="Hellsten U."/>
            <person name="Mitros T."/>
            <person name="Poliakov A."/>
            <person name="Schmutz J."/>
            <person name="Spannagl M."/>
            <person name="Tang H."/>
            <person name="Wang X."/>
            <person name="Wicker T."/>
            <person name="Bharti A.K."/>
            <person name="Chapman J."/>
            <person name="Feltus F.A."/>
            <person name="Gowik U."/>
            <person name="Grigoriev I.V."/>
            <person name="Lyons E."/>
            <person name="Maher C.A."/>
            <person name="Martis M."/>
            <person name="Narechania A."/>
            <person name="Otillar R.P."/>
            <person name="Penning B.W."/>
            <person name="Salamov A.A."/>
            <person name="Wang Y."/>
            <person name="Zhang L."/>
            <person name="Carpita N.C."/>
            <person name="Freeling M."/>
            <person name="Gingle A.R."/>
            <person name="Hash C.T."/>
            <person name="Keller B."/>
            <person name="Klein P."/>
            <person name="Kresovich S."/>
            <person name="McCann M.C."/>
            <person name="Ming R."/>
            <person name="Peterson D.G."/>
            <person name="Mehboob-ur-Rahman"/>
            <person name="Ware D."/>
            <person name="Westhoff P."/>
            <person name="Mayer K.F."/>
            <person name="Messing J."/>
            <person name="Rokhsar D.S."/>
        </authorList>
    </citation>
    <scope>NUCLEOTIDE SEQUENCE [LARGE SCALE GENOMIC DNA]</scope>
    <source>
        <strain evidence="3">cv. BTx623</strain>
    </source>
</reference>
<evidence type="ECO:0000313" key="2">
    <source>
        <dbReference type="EMBL" id="OQU92972.1"/>
    </source>
</evidence>
<accession>A0A1Z5SAM7</accession>
<feature type="region of interest" description="Disordered" evidence="1">
    <location>
        <begin position="73"/>
        <end position="109"/>
    </location>
</feature>
<reference evidence="3" key="2">
    <citation type="journal article" date="2018" name="Plant J.">
        <title>The Sorghum bicolor reference genome: improved assembly, gene annotations, a transcriptome atlas, and signatures of genome organization.</title>
        <authorList>
            <person name="McCormick R.F."/>
            <person name="Truong S.K."/>
            <person name="Sreedasyam A."/>
            <person name="Jenkins J."/>
            <person name="Shu S."/>
            <person name="Sims D."/>
            <person name="Kennedy M."/>
            <person name="Amirebrahimi M."/>
            <person name="Weers B.D."/>
            <person name="McKinley B."/>
            <person name="Mattison A."/>
            <person name="Morishige D.T."/>
            <person name="Grimwood J."/>
            <person name="Schmutz J."/>
            <person name="Mullet J.E."/>
        </authorList>
    </citation>
    <scope>NUCLEOTIDE SEQUENCE [LARGE SCALE GENOMIC DNA]</scope>
    <source>
        <strain evidence="3">cv. BTx623</strain>
    </source>
</reference>
<evidence type="ECO:0000313" key="3">
    <source>
        <dbReference type="Proteomes" id="UP000000768"/>
    </source>
</evidence>
<dbReference type="Proteomes" id="UP000000768">
    <property type="component" value="Chromosome 1"/>
</dbReference>
<gene>
    <name evidence="2" type="ORF">SORBI_3001G450050</name>
</gene>
<name>A0A1Z5SAM7_SORBI</name>
<feature type="compositionally biased region" description="Gly residues" evidence="1">
    <location>
        <begin position="83"/>
        <end position="94"/>
    </location>
</feature>
<protein>
    <submittedName>
        <fullName evidence="2">Uncharacterized protein</fullName>
    </submittedName>
</protein>
<evidence type="ECO:0000256" key="1">
    <source>
        <dbReference type="SAM" id="MobiDB-lite"/>
    </source>
</evidence>
<keyword evidence="3" id="KW-1185">Reference proteome</keyword>
<dbReference type="AlphaFoldDB" id="A0A1Z5SAM7"/>
<proteinExistence type="predicted"/>
<dbReference type="Gramene" id="OQU92972">
    <property type="protein sequence ID" value="OQU92972"/>
    <property type="gene ID" value="SORBI_3001G450050"/>
</dbReference>
<dbReference type="EMBL" id="CM000760">
    <property type="protein sequence ID" value="OQU92972.1"/>
    <property type="molecule type" value="Genomic_DNA"/>
</dbReference>
<dbReference type="InParanoid" id="A0A1Z5SAM7"/>
<sequence>MFEARNWLVDSTRHMQVHTNPKSTFEHACRRETSPGAQPALPVEVQAYKASTTTPADPALASSCSRSVCAGSSMQHTAKGDGGEGGGGCEGWSSGGEVRTSQMDAKKIS</sequence>
<organism evidence="2 3">
    <name type="scientific">Sorghum bicolor</name>
    <name type="common">Sorghum</name>
    <name type="synonym">Sorghum vulgare</name>
    <dbReference type="NCBI Taxonomy" id="4558"/>
    <lineage>
        <taxon>Eukaryota</taxon>
        <taxon>Viridiplantae</taxon>
        <taxon>Streptophyta</taxon>
        <taxon>Embryophyta</taxon>
        <taxon>Tracheophyta</taxon>
        <taxon>Spermatophyta</taxon>
        <taxon>Magnoliopsida</taxon>
        <taxon>Liliopsida</taxon>
        <taxon>Poales</taxon>
        <taxon>Poaceae</taxon>
        <taxon>PACMAD clade</taxon>
        <taxon>Panicoideae</taxon>
        <taxon>Andropogonodae</taxon>
        <taxon>Andropogoneae</taxon>
        <taxon>Sorghinae</taxon>
        <taxon>Sorghum</taxon>
    </lineage>
</organism>